<dbReference type="GO" id="GO:0000287">
    <property type="term" value="F:magnesium ion binding"/>
    <property type="evidence" value="ECO:0007669"/>
    <property type="project" value="UniProtKB-UniRule"/>
</dbReference>
<dbReference type="PANTHER" id="PTHR11081">
    <property type="entry name" value="FLAP ENDONUCLEASE FAMILY MEMBER"/>
    <property type="match status" value="1"/>
</dbReference>
<gene>
    <name evidence="10" type="primary">fen</name>
    <name evidence="13" type="ORF">DRO04_02815</name>
</gene>
<evidence type="ECO:0000256" key="7">
    <source>
        <dbReference type="ARBA" id="ARBA00022839"/>
    </source>
</evidence>
<feature type="domain" description="XPG N-terminal" evidence="12">
    <location>
        <begin position="1"/>
        <end position="101"/>
    </location>
</feature>
<dbReference type="InterPro" id="IPR019973">
    <property type="entry name" value="Flap_endonuc_arc"/>
</dbReference>
<dbReference type="SMART" id="SM00485">
    <property type="entry name" value="XPGN"/>
    <property type="match status" value="1"/>
</dbReference>
<keyword evidence="3 10" id="KW-0479">Metal-binding</keyword>
<evidence type="ECO:0000313" key="13">
    <source>
        <dbReference type="EMBL" id="RLG69807.1"/>
    </source>
</evidence>
<evidence type="ECO:0000256" key="6">
    <source>
        <dbReference type="ARBA" id="ARBA00022801"/>
    </source>
</evidence>
<evidence type="ECO:0000256" key="10">
    <source>
        <dbReference type="HAMAP-Rule" id="MF_00614"/>
    </source>
</evidence>
<feature type="binding site" evidence="10">
    <location>
        <position position="27"/>
    </location>
    <ligand>
        <name>Mg(2+)</name>
        <dbReference type="ChEBI" id="CHEBI:18420"/>
        <label>1</label>
    </ligand>
</feature>
<dbReference type="GO" id="GO:0043137">
    <property type="term" value="P:DNA replication, removal of RNA primer"/>
    <property type="evidence" value="ECO:0007669"/>
    <property type="project" value="UniProtKB-UniRule"/>
</dbReference>
<protein>
    <recommendedName>
        <fullName evidence="10">Flap endonuclease 1</fullName>
        <shortName evidence="10">FEN-1</shortName>
        <ecNumber evidence="10">3.1.-.-</ecNumber>
    </recommendedName>
    <alternativeName>
        <fullName evidence="10">Flap structure-specific endonuclease 1</fullName>
    </alternativeName>
</protein>
<keyword evidence="2 10" id="KW-0540">Nuclease</keyword>
<evidence type="ECO:0000256" key="2">
    <source>
        <dbReference type="ARBA" id="ARBA00022722"/>
    </source>
</evidence>
<feature type="region of interest" description="N-domain" evidence="10">
    <location>
        <begin position="1"/>
        <end position="98"/>
    </location>
</feature>
<dbReference type="PROSITE" id="PS00841">
    <property type="entry name" value="XPG_1"/>
    <property type="match status" value="1"/>
</dbReference>
<feature type="binding site" evidence="10">
    <location>
        <position position="236"/>
    </location>
    <ligand>
        <name>Mg(2+)</name>
        <dbReference type="ChEBI" id="CHEBI:18420"/>
        <label>2</label>
    </ligand>
</feature>
<keyword evidence="4 10" id="KW-0255">Endonuclease</keyword>
<name>A0A497JFT1_9ARCH</name>
<sequence>MGCAIGEILEREIIDLDFLKGKIIGFDAYNILYQFLSIIRSRDGQPLMDSKGRVTSHLTGLFYRTINLLEKNIKPVFVFDGVPLELKLKTIEKRHLIREEARAEFEKALKEGRLEEAKKFAMRASQLTEEMVENAKELLDAMGIPFLDAKHDAEAQLAYMNKNNSIFGCASQDFDCLLFGAPRLLRYIAITGKRKLPGKNIYVDIEPEMILLEKNLQKLGITQKKLVWIGILIGTDFNEKFPRIGAKTALKLVKECSSFEEIIKKTNYKPEFDYREIEKIFLEPEVVEDYEINFNTPNKEKIFKILVEEHNFSEERVNNAIKRLEKAIMQKGSQSSLKKWF</sequence>
<dbReference type="InterPro" id="IPR036279">
    <property type="entry name" value="5-3_exonuclease_C_sf"/>
</dbReference>
<evidence type="ECO:0000313" key="14">
    <source>
        <dbReference type="Proteomes" id="UP000278031"/>
    </source>
</evidence>
<dbReference type="CDD" id="cd09867">
    <property type="entry name" value="PIN_FEN1"/>
    <property type="match status" value="1"/>
</dbReference>
<evidence type="ECO:0000256" key="5">
    <source>
        <dbReference type="ARBA" id="ARBA00022763"/>
    </source>
</evidence>
<dbReference type="GO" id="GO:0003677">
    <property type="term" value="F:DNA binding"/>
    <property type="evidence" value="ECO:0007669"/>
    <property type="project" value="UniProtKB-UniRule"/>
</dbReference>
<comment type="caution">
    <text evidence="13">The sequence shown here is derived from an EMBL/GenBank/DDBJ whole genome shotgun (WGS) entry which is preliminary data.</text>
</comment>
<keyword evidence="8 10" id="KW-0460">Magnesium</keyword>
<dbReference type="InterPro" id="IPR006086">
    <property type="entry name" value="XPG-I_dom"/>
</dbReference>
<dbReference type="InterPro" id="IPR029060">
    <property type="entry name" value="PIN-like_dom_sf"/>
</dbReference>
<evidence type="ECO:0000259" key="12">
    <source>
        <dbReference type="SMART" id="SM00485"/>
    </source>
</evidence>
<evidence type="ECO:0000259" key="11">
    <source>
        <dbReference type="SMART" id="SM00484"/>
    </source>
</evidence>
<dbReference type="NCBIfam" id="TIGR03674">
    <property type="entry name" value="fen_arch"/>
    <property type="match status" value="1"/>
</dbReference>
<evidence type="ECO:0000256" key="1">
    <source>
        <dbReference type="ARBA" id="ARBA00022705"/>
    </source>
</evidence>
<evidence type="ECO:0000256" key="8">
    <source>
        <dbReference type="ARBA" id="ARBA00022842"/>
    </source>
</evidence>
<comment type="subunit">
    <text evidence="10">Interacts with PCNA. PCNA stimulates the nuclease activity without altering cleavage specificity.</text>
</comment>
<feature type="binding site" evidence="10">
    <location>
        <position position="80"/>
    </location>
    <ligand>
        <name>Mg(2+)</name>
        <dbReference type="ChEBI" id="CHEBI:18420"/>
        <label>1</label>
    </ligand>
</feature>
<dbReference type="AlphaFoldDB" id="A0A497JFT1"/>
<dbReference type="GO" id="GO:0006281">
    <property type="term" value="P:DNA repair"/>
    <property type="evidence" value="ECO:0007669"/>
    <property type="project" value="UniProtKB-UniRule"/>
</dbReference>
<dbReference type="InterPro" id="IPR006085">
    <property type="entry name" value="XPG_DNA_repair_N"/>
</dbReference>
<dbReference type="GO" id="GO:0008409">
    <property type="term" value="F:5'-3' exonuclease activity"/>
    <property type="evidence" value="ECO:0007669"/>
    <property type="project" value="UniProtKB-UniRule"/>
</dbReference>
<dbReference type="EC" id="3.1.-.-" evidence="10"/>
<dbReference type="InterPro" id="IPR006084">
    <property type="entry name" value="XPG/Rad2"/>
</dbReference>
<dbReference type="InterPro" id="IPR023426">
    <property type="entry name" value="Flap_endonuc"/>
</dbReference>
<dbReference type="PANTHER" id="PTHR11081:SF9">
    <property type="entry name" value="FLAP ENDONUCLEASE 1"/>
    <property type="match status" value="1"/>
</dbReference>
<dbReference type="Gene3D" id="3.40.50.1010">
    <property type="entry name" value="5'-nuclease"/>
    <property type="match status" value="1"/>
</dbReference>
<dbReference type="Proteomes" id="UP000278031">
    <property type="component" value="Unassembled WGS sequence"/>
</dbReference>
<dbReference type="GO" id="GO:0017108">
    <property type="term" value="F:5'-flap endonuclease activity"/>
    <property type="evidence" value="ECO:0007669"/>
    <property type="project" value="UniProtKB-UniRule"/>
</dbReference>
<dbReference type="InterPro" id="IPR019974">
    <property type="entry name" value="XPG_CS"/>
</dbReference>
<dbReference type="Gene3D" id="1.10.150.20">
    <property type="entry name" value="5' to 3' exonuclease, C-terminal subdomain"/>
    <property type="match status" value="1"/>
</dbReference>
<comment type="function">
    <text evidence="10">Structure-specific nuclease with 5'-flap endonuclease and 5'-3' exonuclease activities involved in DNA replication and repair. During DNA replication, cleaves the 5'-overhanging flap structure that is generated by displacement synthesis when DNA polymerase encounters the 5'-end of a downstream Okazaki fragment. Binds the unpaired 3'-DNA end and kinks the DNA to facilitate 5' cleavage specificity. Cleaves one nucleotide into the double-stranded DNA from the junction in flap DNA, leaving a nick for ligation. Also involved in the base excision repair (BER) pathway. Acts as a genome stabilization factor that prevents flaps from equilibrating into structurs that lead to duplications and deletions. Also possesses 5'-3' exonuclease activity on nicked or gapped double-stranded DNA.</text>
</comment>
<keyword evidence="1 10" id="KW-0235">DNA replication</keyword>
<keyword evidence="5 10" id="KW-0227">DNA damage</keyword>
<keyword evidence="9 10" id="KW-0234">DNA repair</keyword>
<dbReference type="SMART" id="SM00484">
    <property type="entry name" value="XPGI"/>
    <property type="match status" value="1"/>
</dbReference>
<dbReference type="FunFam" id="3.40.50.1010:FF:000016">
    <property type="entry name" value="Flap endonuclease 1"/>
    <property type="match status" value="1"/>
</dbReference>
<feature type="domain" description="XPG-I" evidence="11">
    <location>
        <begin position="140"/>
        <end position="221"/>
    </location>
</feature>
<reference evidence="13 14" key="1">
    <citation type="submission" date="2018-06" db="EMBL/GenBank/DDBJ databases">
        <title>Extensive metabolic versatility and redundancy in microbially diverse, dynamic hydrothermal sediments.</title>
        <authorList>
            <person name="Dombrowski N."/>
            <person name="Teske A."/>
            <person name="Baker B.J."/>
        </authorList>
    </citation>
    <scope>NUCLEOTIDE SEQUENCE [LARGE SCALE GENOMIC DNA]</scope>
    <source>
        <strain evidence="13">B51_G17</strain>
    </source>
</reference>
<feature type="binding site" evidence="10">
    <location>
        <position position="173"/>
    </location>
    <ligand>
        <name>Mg(2+)</name>
        <dbReference type="ChEBI" id="CHEBI:18420"/>
        <label>2</label>
    </ligand>
</feature>
<organism evidence="13 14">
    <name type="scientific">Candidatus Iainarchaeum sp</name>
    <dbReference type="NCBI Taxonomy" id="3101447"/>
    <lineage>
        <taxon>Archaea</taxon>
        <taxon>Candidatus Iainarchaeota</taxon>
        <taxon>Candidatus Iainarchaeia</taxon>
        <taxon>Candidatus Iainarchaeales</taxon>
        <taxon>Candidatus Iainarchaeaceae</taxon>
        <taxon>Candidatus Iainarchaeum</taxon>
    </lineage>
</organism>
<accession>A0A497JFT1</accession>
<dbReference type="HAMAP" id="MF_00614">
    <property type="entry name" value="Fen"/>
    <property type="match status" value="1"/>
</dbReference>
<comment type="cofactor">
    <cofactor evidence="10">
        <name>Mg(2+)</name>
        <dbReference type="ChEBI" id="CHEBI:18420"/>
    </cofactor>
    <text evidence="10">Binds 2 magnesium ions per subunit. They probably participate in the reaction catalyzed by the enzyme. May bind an additional third magnesium ion after substrate binding.</text>
</comment>
<feature type="binding site" evidence="10">
    <location>
        <position position="154"/>
    </location>
    <ligand>
        <name>Mg(2+)</name>
        <dbReference type="ChEBI" id="CHEBI:18420"/>
        <label>1</label>
    </ligand>
</feature>
<dbReference type="SUPFAM" id="SSF88723">
    <property type="entry name" value="PIN domain-like"/>
    <property type="match status" value="1"/>
</dbReference>
<evidence type="ECO:0000256" key="4">
    <source>
        <dbReference type="ARBA" id="ARBA00022759"/>
    </source>
</evidence>
<comment type="similarity">
    <text evidence="10">Belongs to the XPG/RAD2 endonuclease family. FEN1 subfamily.</text>
</comment>
<evidence type="ECO:0000256" key="3">
    <source>
        <dbReference type="ARBA" id="ARBA00022723"/>
    </source>
</evidence>
<keyword evidence="6 10" id="KW-0378">Hydrolase</keyword>
<dbReference type="PRINTS" id="PR00853">
    <property type="entry name" value="XPGRADSUPER"/>
</dbReference>
<feature type="region of interest" description="Interaction with PCNA" evidence="10">
    <location>
        <begin position="333"/>
        <end position="341"/>
    </location>
</feature>
<dbReference type="EMBL" id="QMWP01000106">
    <property type="protein sequence ID" value="RLG69807.1"/>
    <property type="molecule type" value="Genomic_DNA"/>
</dbReference>
<comment type="caution">
    <text evidence="10">Lacks conserved residue(s) required for the propagation of feature annotation.</text>
</comment>
<proteinExistence type="inferred from homology"/>
<evidence type="ECO:0000256" key="9">
    <source>
        <dbReference type="ARBA" id="ARBA00023204"/>
    </source>
</evidence>
<keyword evidence="7 10" id="KW-0269">Exonuclease</keyword>
<dbReference type="Pfam" id="PF00867">
    <property type="entry name" value="XPG_I"/>
    <property type="match status" value="1"/>
</dbReference>
<feature type="binding site" evidence="10">
    <location>
        <position position="175"/>
    </location>
    <ligand>
        <name>Mg(2+)</name>
        <dbReference type="ChEBI" id="CHEBI:18420"/>
        <label>2</label>
    </ligand>
</feature>
<dbReference type="Pfam" id="PF00752">
    <property type="entry name" value="XPG_N"/>
    <property type="match status" value="1"/>
</dbReference>
<dbReference type="SUPFAM" id="SSF47807">
    <property type="entry name" value="5' to 3' exonuclease, C-terminal subdomain"/>
    <property type="match status" value="1"/>
</dbReference>